<dbReference type="SUPFAM" id="SSF50182">
    <property type="entry name" value="Sm-like ribonucleoproteins"/>
    <property type="match status" value="1"/>
</dbReference>
<dbReference type="HOGENOM" id="CLU_085833_0_0_1"/>
<dbReference type="OMA" id="TWKRRKY"/>
<reference evidence="3 4" key="1">
    <citation type="journal article" date="2008" name="Nature">
        <title>The genome of the model beetle and pest Tribolium castaneum.</title>
        <authorList>
            <consortium name="Tribolium Genome Sequencing Consortium"/>
            <person name="Richards S."/>
            <person name="Gibbs R.A."/>
            <person name="Weinstock G.M."/>
            <person name="Brown S.J."/>
            <person name="Denell R."/>
            <person name="Beeman R.W."/>
            <person name="Gibbs R."/>
            <person name="Beeman R.W."/>
            <person name="Brown S.J."/>
            <person name="Bucher G."/>
            <person name="Friedrich M."/>
            <person name="Grimmelikhuijzen C.J."/>
            <person name="Klingler M."/>
            <person name="Lorenzen M."/>
            <person name="Richards S."/>
            <person name="Roth S."/>
            <person name="Schroder R."/>
            <person name="Tautz D."/>
            <person name="Zdobnov E.M."/>
            <person name="Muzny D."/>
            <person name="Gibbs R.A."/>
            <person name="Weinstock G.M."/>
            <person name="Attaway T."/>
            <person name="Bell S."/>
            <person name="Buhay C.J."/>
            <person name="Chandrabose M.N."/>
            <person name="Chavez D."/>
            <person name="Clerk-Blankenburg K.P."/>
            <person name="Cree A."/>
            <person name="Dao M."/>
            <person name="Davis C."/>
            <person name="Chacko J."/>
            <person name="Dinh H."/>
            <person name="Dugan-Rocha S."/>
            <person name="Fowler G."/>
            <person name="Garner T.T."/>
            <person name="Garnes J."/>
            <person name="Gnirke A."/>
            <person name="Hawes A."/>
            <person name="Hernandez J."/>
            <person name="Hines S."/>
            <person name="Holder M."/>
            <person name="Hume J."/>
            <person name="Jhangiani S.N."/>
            <person name="Joshi V."/>
            <person name="Khan Z.M."/>
            <person name="Jackson L."/>
            <person name="Kovar C."/>
            <person name="Kowis A."/>
            <person name="Lee S."/>
            <person name="Lewis L.R."/>
            <person name="Margolis J."/>
            <person name="Morgan M."/>
            <person name="Nazareth L.V."/>
            <person name="Nguyen N."/>
            <person name="Okwuonu G."/>
            <person name="Parker D."/>
            <person name="Richards S."/>
            <person name="Ruiz S.J."/>
            <person name="Santibanez J."/>
            <person name="Savard J."/>
            <person name="Scherer S.E."/>
            <person name="Schneider B."/>
            <person name="Sodergren E."/>
            <person name="Tautz D."/>
            <person name="Vattahil S."/>
            <person name="Villasana D."/>
            <person name="White C.S."/>
            <person name="Wright R."/>
            <person name="Park Y."/>
            <person name="Beeman R.W."/>
            <person name="Lord J."/>
            <person name="Oppert B."/>
            <person name="Lorenzen M."/>
            <person name="Brown S."/>
            <person name="Wang L."/>
            <person name="Savard J."/>
            <person name="Tautz D."/>
            <person name="Richards S."/>
            <person name="Weinstock G."/>
            <person name="Gibbs R.A."/>
            <person name="Liu Y."/>
            <person name="Worley K."/>
            <person name="Weinstock G."/>
            <person name="Elsik C.G."/>
            <person name="Reese J.T."/>
            <person name="Elhaik E."/>
            <person name="Landan G."/>
            <person name="Graur D."/>
            <person name="Arensburger P."/>
            <person name="Atkinson P."/>
            <person name="Beeman R.W."/>
            <person name="Beidler J."/>
            <person name="Brown S.J."/>
            <person name="Demuth J.P."/>
            <person name="Drury D.W."/>
            <person name="Du Y.Z."/>
            <person name="Fujiwara H."/>
            <person name="Lorenzen M."/>
            <person name="Maselli V."/>
            <person name="Osanai M."/>
            <person name="Park Y."/>
            <person name="Robertson H.M."/>
            <person name="Tu Z."/>
            <person name="Wang J.J."/>
            <person name="Wang S."/>
            <person name="Richards S."/>
            <person name="Song H."/>
            <person name="Zhang L."/>
            <person name="Sodergren E."/>
            <person name="Werner D."/>
            <person name="Stanke M."/>
            <person name="Morgenstern B."/>
            <person name="Solovyev V."/>
            <person name="Kosarev P."/>
            <person name="Brown G."/>
            <person name="Chen H.C."/>
            <person name="Ermolaeva O."/>
            <person name="Hlavina W."/>
            <person name="Kapustin Y."/>
            <person name="Kiryutin B."/>
            <person name="Kitts P."/>
            <person name="Maglott D."/>
            <person name="Pruitt K."/>
            <person name="Sapojnikov V."/>
            <person name="Souvorov A."/>
            <person name="Mackey A.J."/>
            <person name="Waterhouse R.M."/>
            <person name="Wyder S."/>
            <person name="Zdobnov E.M."/>
            <person name="Zdobnov E.M."/>
            <person name="Wyder S."/>
            <person name="Kriventseva E.V."/>
            <person name="Kadowaki T."/>
            <person name="Bork P."/>
            <person name="Aranda M."/>
            <person name="Bao R."/>
            <person name="Beermann A."/>
            <person name="Berns N."/>
            <person name="Bolognesi R."/>
            <person name="Bonneton F."/>
            <person name="Bopp D."/>
            <person name="Brown S.J."/>
            <person name="Bucher G."/>
            <person name="Butts T."/>
            <person name="Chaumot A."/>
            <person name="Denell R.E."/>
            <person name="Ferrier D.E."/>
            <person name="Friedrich M."/>
            <person name="Gordon C.M."/>
            <person name="Jindra M."/>
            <person name="Klingler M."/>
            <person name="Lan Q."/>
            <person name="Lattorff H.M."/>
            <person name="Laudet V."/>
            <person name="von Levetsow C."/>
            <person name="Liu Z."/>
            <person name="Lutz R."/>
            <person name="Lynch J.A."/>
            <person name="da Fonseca R.N."/>
            <person name="Posnien N."/>
            <person name="Reuter R."/>
            <person name="Roth S."/>
            <person name="Savard J."/>
            <person name="Schinko J.B."/>
            <person name="Schmitt C."/>
            <person name="Schoppmeier M."/>
            <person name="Schroder R."/>
            <person name="Shippy T.D."/>
            <person name="Simonnet F."/>
            <person name="Marques-Souza H."/>
            <person name="Tautz D."/>
            <person name="Tomoyasu Y."/>
            <person name="Trauner J."/>
            <person name="Van der Zee M."/>
            <person name="Vervoort M."/>
            <person name="Wittkopp N."/>
            <person name="Wimmer E.A."/>
            <person name="Yang X."/>
            <person name="Jones A.K."/>
            <person name="Sattelle D.B."/>
            <person name="Ebert P.R."/>
            <person name="Nelson D."/>
            <person name="Scott J.G."/>
            <person name="Beeman R.W."/>
            <person name="Muthukrishnan S."/>
            <person name="Kramer K.J."/>
            <person name="Arakane Y."/>
            <person name="Beeman R.W."/>
            <person name="Zhu Q."/>
            <person name="Hogenkamp D."/>
            <person name="Dixit R."/>
            <person name="Oppert B."/>
            <person name="Jiang H."/>
            <person name="Zou Z."/>
            <person name="Marshall J."/>
            <person name="Elpidina E."/>
            <person name="Vinokurov K."/>
            <person name="Oppert C."/>
            <person name="Zou Z."/>
            <person name="Evans J."/>
            <person name="Lu Z."/>
            <person name="Zhao P."/>
            <person name="Sumathipala N."/>
            <person name="Altincicek B."/>
            <person name="Vilcinskas A."/>
            <person name="Williams M."/>
            <person name="Hultmark D."/>
            <person name="Hetru C."/>
            <person name="Jiang H."/>
            <person name="Grimmelikhuijzen C.J."/>
            <person name="Hauser F."/>
            <person name="Cazzamali G."/>
            <person name="Williamson M."/>
            <person name="Park Y."/>
            <person name="Li B."/>
            <person name="Tanaka Y."/>
            <person name="Predel R."/>
            <person name="Neupert S."/>
            <person name="Schachtner J."/>
            <person name="Verleyen P."/>
            <person name="Raible F."/>
            <person name="Bork P."/>
            <person name="Friedrich M."/>
            <person name="Walden K.K."/>
            <person name="Robertson H.M."/>
            <person name="Angeli S."/>
            <person name="Foret S."/>
            <person name="Bucher G."/>
            <person name="Schuetz S."/>
            <person name="Maleszka R."/>
            <person name="Wimmer E.A."/>
            <person name="Beeman R.W."/>
            <person name="Lorenzen M."/>
            <person name="Tomoyasu Y."/>
            <person name="Miller S.C."/>
            <person name="Grossmann D."/>
            <person name="Bucher G."/>
        </authorList>
    </citation>
    <scope>NUCLEOTIDE SEQUENCE [LARGE SCALE GENOMIC DNA]</scope>
    <source>
        <strain evidence="3 4">Georgia GA2</strain>
    </source>
</reference>
<keyword evidence="4" id="KW-1185">Reference proteome</keyword>
<dbReference type="InterPro" id="IPR001163">
    <property type="entry name" value="Sm_dom_euk/arc"/>
</dbReference>
<dbReference type="GO" id="GO:0071209">
    <property type="term" value="F:U7 snRNA binding"/>
    <property type="evidence" value="ECO:0000318"/>
    <property type="project" value="GO_Central"/>
</dbReference>
<dbReference type="Proteomes" id="UP000007266">
    <property type="component" value="Linkage group 2"/>
</dbReference>
<protein>
    <submittedName>
        <fullName evidence="3">U7 snRNA-associated Sm-like protein LSm11</fullName>
    </submittedName>
</protein>
<dbReference type="EMBL" id="KQ971311">
    <property type="protein sequence ID" value="EEZ98946.2"/>
    <property type="molecule type" value="Genomic_DNA"/>
</dbReference>
<feature type="region of interest" description="Disordered" evidence="1">
    <location>
        <begin position="1"/>
        <end position="24"/>
    </location>
</feature>
<feature type="domain" description="Sm" evidence="2">
    <location>
        <begin position="118"/>
        <end position="225"/>
    </location>
</feature>
<reference evidence="3 4" key="2">
    <citation type="journal article" date="2010" name="Nucleic Acids Res.">
        <title>BeetleBase in 2010: revisions to provide comprehensive genomic information for Tribolium castaneum.</title>
        <authorList>
            <person name="Kim H.S."/>
            <person name="Murphy T."/>
            <person name="Xia J."/>
            <person name="Caragea D."/>
            <person name="Park Y."/>
            <person name="Beeman R.W."/>
            <person name="Lorenzen M.D."/>
            <person name="Butcher S."/>
            <person name="Manak J.R."/>
            <person name="Brown S.J."/>
        </authorList>
    </citation>
    <scope>GENOME REANNOTATION</scope>
    <source>
        <strain evidence="3 4">Georgia GA2</strain>
    </source>
</reference>
<dbReference type="Pfam" id="PF01423">
    <property type="entry name" value="LSM"/>
    <property type="match status" value="1"/>
</dbReference>
<proteinExistence type="predicted"/>
<dbReference type="PANTHER" id="PTHR21415">
    <property type="entry name" value="U7 SNRNA-ASSOCIATED SM-LIKE PROTEIN LSM11"/>
    <property type="match status" value="1"/>
</dbReference>
<dbReference type="InterPro" id="IPR010920">
    <property type="entry name" value="LSM_dom_sf"/>
</dbReference>
<feature type="compositionally biased region" description="Polar residues" evidence="1">
    <location>
        <begin position="1"/>
        <end position="10"/>
    </location>
</feature>
<evidence type="ECO:0000313" key="4">
    <source>
        <dbReference type="Proteomes" id="UP000007266"/>
    </source>
</evidence>
<evidence type="ECO:0000256" key="1">
    <source>
        <dbReference type="SAM" id="MobiDB-lite"/>
    </source>
</evidence>
<evidence type="ECO:0000313" key="3">
    <source>
        <dbReference type="EMBL" id="EEZ98946.2"/>
    </source>
</evidence>
<dbReference type="GO" id="GO:0006398">
    <property type="term" value="P:mRNA 3'-end processing by stem-loop binding and cleavage"/>
    <property type="evidence" value="ECO:0000318"/>
    <property type="project" value="GO_Central"/>
</dbReference>
<gene>
    <name evidence="3" type="primary">AUGUSTUS-3.0.2_04570</name>
    <name evidence="3" type="ORF">TcasGA2_TC004570</name>
</gene>
<dbReference type="Gene3D" id="2.30.30.100">
    <property type="match status" value="1"/>
</dbReference>
<name>D6WB70_TRICA</name>
<evidence type="ECO:0000259" key="2">
    <source>
        <dbReference type="SMART" id="SM00651"/>
    </source>
</evidence>
<dbReference type="InterPro" id="IPR039267">
    <property type="entry name" value="Lsm11"/>
</dbReference>
<accession>D6WB70</accession>
<organism evidence="3 4">
    <name type="scientific">Tribolium castaneum</name>
    <name type="common">Red flour beetle</name>
    <dbReference type="NCBI Taxonomy" id="7070"/>
    <lineage>
        <taxon>Eukaryota</taxon>
        <taxon>Metazoa</taxon>
        <taxon>Ecdysozoa</taxon>
        <taxon>Arthropoda</taxon>
        <taxon>Hexapoda</taxon>
        <taxon>Insecta</taxon>
        <taxon>Pterygota</taxon>
        <taxon>Neoptera</taxon>
        <taxon>Endopterygota</taxon>
        <taxon>Coleoptera</taxon>
        <taxon>Polyphaga</taxon>
        <taxon>Cucujiformia</taxon>
        <taxon>Tenebrionidae</taxon>
        <taxon>Tenebrionidae incertae sedis</taxon>
        <taxon>Tribolium</taxon>
    </lineage>
</organism>
<dbReference type="STRING" id="7070.D6WB70"/>
<dbReference type="AlphaFoldDB" id="D6WB70"/>
<sequence>MASEETSNVSERGKTEKNKNYNPKLDFFSEQFDPLLALRTPNVTIPVPNAKTHDNIHRFKSVLEGKTQAPVKSKKTEEPQTAPVERRWLPHQLPIQTKRKTFYRNIFVRMENAVGPLQLLKTCREKRHRIKIWTRHSHDIRGYCLAYVVAFDKHWNLALEDVEEVWTRPKKRKIPALDSTRKLEIKPKVLPPPITIIQSTKKTETCSRHVSQLLLRGEHIAFIVVVPNVGLERFPKKHKVRLCKAVIFRKKCRVQQLRGEFSVLT</sequence>
<dbReference type="GO" id="GO:0005683">
    <property type="term" value="C:U7 snRNP"/>
    <property type="evidence" value="ECO:0000318"/>
    <property type="project" value="GO_Central"/>
</dbReference>
<dbReference type="SMART" id="SM00651">
    <property type="entry name" value="Sm"/>
    <property type="match status" value="1"/>
</dbReference>
<dbReference type="PANTHER" id="PTHR21415:SF1">
    <property type="entry name" value="U7 SNRNA-ASSOCIATED SM-LIKE PROTEIN LSM11"/>
    <property type="match status" value="1"/>
</dbReference>